<dbReference type="InterPro" id="IPR029063">
    <property type="entry name" value="SAM-dependent_MTases_sf"/>
</dbReference>
<keyword evidence="2" id="KW-0808">Transferase</keyword>
<proteinExistence type="predicted"/>
<dbReference type="GO" id="GO:0032259">
    <property type="term" value="P:methylation"/>
    <property type="evidence" value="ECO:0007669"/>
    <property type="project" value="UniProtKB-KW"/>
</dbReference>
<keyword evidence="4" id="KW-1185">Reference proteome</keyword>
<dbReference type="AlphaFoldDB" id="A0A8G2FBQ4"/>
<dbReference type="PANTHER" id="PTHR43648:SF1">
    <property type="entry name" value="ELECTRON TRANSFER FLAVOPROTEIN BETA SUBUNIT LYSINE METHYLTRANSFERASE"/>
    <property type="match status" value="1"/>
</dbReference>
<name>A0A8G2FBQ4_ACIRU</name>
<protein>
    <submittedName>
        <fullName evidence="3">Predicted nicotinamide N-methyase</fullName>
    </submittedName>
</protein>
<evidence type="ECO:0000256" key="1">
    <source>
        <dbReference type="ARBA" id="ARBA00022603"/>
    </source>
</evidence>
<evidence type="ECO:0000256" key="2">
    <source>
        <dbReference type="ARBA" id="ARBA00022679"/>
    </source>
</evidence>
<dbReference type="GO" id="GO:0016279">
    <property type="term" value="F:protein-lysine N-methyltransferase activity"/>
    <property type="evidence" value="ECO:0007669"/>
    <property type="project" value="TreeGrafter"/>
</dbReference>
<reference evidence="3 4" key="1">
    <citation type="submission" date="2017-01" db="EMBL/GenBank/DDBJ databases">
        <authorList>
            <person name="Varghese N."/>
            <person name="Submissions S."/>
        </authorList>
    </citation>
    <scope>NUCLEOTIDE SEQUENCE [LARGE SCALE GENOMIC DNA]</scope>
    <source>
        <strain evidence="3 4">ATCC 35905</strain>
    </source>
</reference>
<gene>
    <name evidence="3" type="ORF">SAMN05421828_10158</name>
</gene>
<dbReference type="EMBL" id="FTNE01000001">
    <property type="protein sequence ID" value="SIQ04255.1"/>
    <property type="molecule type" value="Genomic_DNA"/>
</dbReference>
<evidence type="ECO:0000313" key="4">
    <source>
        <dbReference type="Proteomes" id="UP000186308"/>
    </source>
</evidence>
<dbReference type="Proteomes" id="UP000186308">
    <property type="component" value="Unassembled WGS sequence"/>
</dbReference>
<dbReference type="PANTHER" id="PTHR43648">
    <property type="entry name" value="ELECTRON TRANSFER FLAVOPROTEIN BETA SUBUNIT LYSINE METHYLTRANSFERASE"/>
    <property type="match status" value="1"/>
</dbReference>
<evidence type="ECO:0000313" key="3">
    <source>
        <dbReference type="EMBL" id="SIQ04255.1"/>
    </source>
</evidence>
<dbReference type="InterPro" id="IPR050078">
    <property type="entry name" value="Ribosomal_L11_MeTrfase_PrmA"/>
</dbReference>
<dbReference type="Pfam" id="PF06325">
    <property type="entry name" value="PrmA"/>
    <property type="match status" value="1"/>
</dbReference>
<comment type="caution">
    <text evidence="3">The sequence shown here is derived from an EMBL/GenBank/DDBJ whole genome shotgun (WGS) entry which is preliminary data.</text>
</comment>
<dbReference type="SUPFAM" id="SSF53335">
    <property type="entry name" value="S-adenosyl-L-methionine-dependent methyltransferases"/>
    <property type="match status" value="1"/>
</dbReference>
<accession>A0A8G2FBQ4</accession>
<keyword evidence="1" id="KW-0489">Methyltransferase</keyword>
<dbReference type="Gene3D" id="3.40.50.150">
    <property type="entry name" value="Vaccinia Virus protein VP39"/>
    <property type="match status" value="1"/>
</dbReference>
<dbReference type="OrthoDB" id="9794615at2"/>
<organism evidence="3 4">
    <name type="scientific">Acidiphilium rubrum</name>
    <dbReference type="NCBI Taxonomy" id="526"/>
    <lineage>
        <taxon>Bacteria</taxon>
        <taxon>Pseudomonadati</taxon>
        <taxon>Pseudomonadota</taxon>
        <taxon>Alphaproteobacteria</taxon>
        <taxon>Acetobacterales</taxon>
        <taxon>Acidocellaceae</taxon>
        <taxon>Acidiphilium</taxon>
    </lineage>
</organism>
<sequence length="212" mass="22951">MTDPEDFIRRSTCLAAPELIPEIRLHLATEITPIWQATETFLAETGIAPPYWAFAWPGSIALARHCLDHPELVHGKRVIDFAAGSGLAGIAAWMAGAAAVTAIEIDPMAGAAMALNARANGADIAVEIGDATGSVRDADVMMCGDICYEAPMTRHIWPWLRACAARGEVWIADPGRAYVPREGLAAFARYEIATTAELESRTMRETILYRIT</sequence>
<dbReference type="RefSeq" id="WP_029313894.1">
    <property type="nucleotide sequence ID" value="NZ_FTNE01000001.1"/>
</dbReference>